<reference evidence="2 3" key="1">
    <citation type="submission" date="2021-06" db="EMBL/GenBank/DDBJ databases">
        <authorList>
            <person name="Kallberg Y."/>
            <person name="Tangrot J."/>
            <person name="Rosling A."/>
        </authorList>
    </citation>
    <scope>NUCLEOTIDE SEQUENCE [LARGE SCALE GENOMIC DNA]</scope>
    <source>
        <strain evidence="2 3">120-4 pot B 10/14</strain>
    </source>
</reference>
<evidence type="ECO:0000313" key="2">
    <source>
        <dbReference type="EMBL" id="CAG8835184.1"/>
    </source>
</evidence>
<organism evidence="2 3">
    <name type="scientific">Gigaspora margarita</name>
    <dbReference type="NCBI Taxonomy" id="4874"/>
    <lineage>
        <taxon>Eukaryota</taxon>
        <taxon>Fungi</taxon>
        <taxon>Fungi incertae sedis</taxon>
        <taxon>Mucoromycota</taxon>
        <taxon>Glomeromycotina</taxon>
        <taxon>Glomeromycetes</taxon>
        <taxon>Diversisporales</taxon>
        <taxon>Gigasporaceae</taxon>
        <taxon>Gigaspora</taxon>
    </lineage>
</organism>
<feature type="compositionally biased region" description="Basic and acidic residues" evidence="1">
    <location>
        <begin position="49"/>
        <end position="58"/>
    </location>
</feature>
<gene>
    <name evidence="2" type="ORF">GMARGA_LOCUS32441</name>
</gene>
<evidence type="ECO:0000256" key="1">
    <source>
        <dbReference type="SAM" id="MobiDB-lite"/>
    </source>
</evidence>
<proteinExistence type="predicted"/>
<comment type="caution">
    <text evidence="2">The sequence shown here is derived from an EMBL/GenBank/DDBJ whole genome shotgun (WGS) entry which is preliminary data.</text>
</comment>
<evidence type="ECO:0000313" key="3">
    <source>
        <dbReference type="Proteomes" id="UP000789901"/>
    </source>
</evidence>
<dbReference type="Proteomes" id="UP000789901">
    <property type="component" value="Unassembled WGS sequence"/>
</dbReference>
<dbReference type="EMBL" id="CAJVQB010050988">
    <property type="protein sequence ID" value="CAG8835184.1"/>
    <property type="molecule type" value="Genomic_DNA"/>
</dbReference>
<feature type="non-terminal residue" evidence="2">
    <location>
        <position position="1"/>
    </location>
</feature>
<sequence>STHNNTITQTMHNNATIIQTTHSDTTSTQITRNNTTLTQTTHNNTYIDSSDKTQNEQDNKDEDNEECDLLYISEAEFGEYLQEWVEMLDEEEEADIIKDQDDYVELNDIIHLAIDENAKWKLSGLFCSLELPFH</sequence>
<name>A0ABN7WLK1_GIGMA</name>
<accession>A0ABN7WLK1</accession>
<keyword evidence="3" id="KW-1185">Reference proteome</keyword>
<protein>
    <submittedName>
        <fullName evidence="2">1563_t:CDS:1</fullName>
    </submittedName>
</protein>
<feature type="compositionally biased region" description="Low complexity" evidence="1">
    <location>
        <begin position="35"/>
        <end position="45"/>
    </location>
</feature>
<feature type="region of interest" description="Disordered" evidence="1">
    <location>
        <begin position="35"/>
        <end position="63"/>
    </location>
</feature>